<accession>A0A382QW32</accession>
<keyword evidence="1" id="KW-0812">Transmembrane</keyword>
<feature type="transmembrane region" description="Helical" evidence="1">
    <location>
        <begin position="87"/>
        <end position="105"/>
    </location>
</feature>
<evidence type="ECO:0000313" key="2">
    <source>
        <dbReference type="EMBL" id="SVC89713.1"/>
    </source>
</evidence>
<dbReference type="AlphaFoldDB" id="A0A382QW32"/>
<sequence length="141" mass="16421">MRYSKKEVSILIEIIFSILFAVIFLPYFYENRLNSFDFNDNAGKIIQIVVFSAIYFSLAYSILELTYKEKIIQDERDDLISSKSYKLGYLLYELSLFLFIGILASDSSFQNSGPITFIILLILLIVSLIKSLFQLYLYRTS</sequence>
<feature type="transmembrane region" description="Helical" evidence="1">
    <location>
        <begin position="45"/>
        <end position="67"/>
    </location>
</feature>
<reference evidence="2" key="1">
    <citation type="submission" date="2018-05" db="EMBL/GenBank/DDBJ databases">
        <authorList>
            <person name="Lanie J.A."/>
            <person name="Ng W.-L."/>
            <person name="Kazmierczak K.M."/>
            <person name="Andrzejewski T.M."/>
            <person name="Davidsen T.M."/>
            <person name="Wayne K.J."/>
            <person name="Tettelin H."/>
            <person name="Glass J.I."/>
            <person name="Rusch D."/>
            <person name="Podicherti R."/>
            <person name="Tsui H.-C.T."/>
            <person name="Winkler M.E."/>
        </authorList>
    </citation>
    <scope>NUCLEOTIDE SEQUENCE</scope>
</reference>
<feature type="transmembrane region" description="Helical" evidence="1">
    <location>
        <begin position="117"/>
        <end position="138"/>
    </location>
</feature>
<organism evidence="2">
    <name type="scientific">marine metagenome</name>
    <dbReference type="NCBI Taxonomy" id="408172"/>
    <lineage>
        <taxon>unclassified sequences</taxon>
        <taxon>metagenomes</taxon>
        <taxon>ecological metagenomes</taxon>
    </lineage>
</organism>
<feature type="transmembrane region" description="Helical" evidence="1">
    <location>
        <begin position="7"/>
        <end position="29"/>
    </location>
</feature>
<keyword evidence="1" id="KW-1133">Transmembrane helix</keyword>
<proteinExistence type="predicted"/>
<dbReference type="EMBL" id="UINC01117347">
    <property type="protein sequence ID" value="SVC89713.1"/>
    <property type="molecule type" value="Genomic_DNA"/>
</dbReference>
<keyword evidence="1" id="KW-0472">Membrane</keyword>
<evidence type="ECO:0000256" key="1">
    <source>
        <dbReference type="SAM" id="Phobius"/>
    </source>
</evidence>
<protein>
    <submittedName>
        <fullName evidence="2">Uncharacterized protein</fullName>
    </submittedName>
</protein>
<name>A0A382QW32_9ZZZZ</name>
<gene>
    <name evidence="2" type="ORF">METZ01_LOCUS342567</name>
</gene>